<dbReference type="AlphaFoldDB" id="A0A9Q1H6I4"/>
<evidence type="ECO:0000313" key="2">
    <source>
        <dbReference type="EMBL" id="KAJ8037407.1"/>
    </source>
</evidence>
<dbReference type="InterPro" id="IPR011009">
    <property type="entry name" value="Kinase-like_dom_sf"/>
</dbReference>
<dbReference type="InterPro" id="IPR000719">
    <property type="entry name" value="Prot_kinase_dom"/>
</dbReference>
<dbReference type="GO" id="GO:0005524">
    <property type="term" value="F:ATP binding"/>
    <property type="evidence" value="ECO:0007669"/>
    <property type="project" value="InterPro"/>
</dbReference>
<dbReference type="PROSITE" id="PS50011">
    <property type="entry name" value="PROTEIN_KINASE_DOM"/>
    <property type="match status" value="1"/>
</dbReference>
<dbReference type="OrthoDB" id="6513151at2759"/>
<keyword evidence="2" id="KW-0418">Kinase</keyword>
<dbReference type="PROSITE" id="PS00109">
    <property type="entry name" value="PROTEIN_KINASE_TYR"/>
    <property type="match status" value="1"/>
</dbReference>
<dbReference type="Proteomes" id="UP001152320">
    <property type="component" value="Chromosome 8"/>
</dbReference>
<keyword evidence="3" id="KW-1185">Reference proteome</keyword>
<reference evidence="2" key="1">
    <citation type="submission" date="2021-10" db="EMBL/GenBank/DDBJ databases">
        <title>Tropical sea cucumber genome reveals ecological adaptation and Cuvierian tubules defense mechanism.</title>
        <authorList>
            <person name="Chen T."/>
        </authorList>
    </citation>
    <scope>NUCLEOTIDE SEQUENCE</scope>
    <source>
        <strain evidence="2">Nanhai2018</strain>
        <tissue evidence="2">Muscle</tissue>
    </source>
</reference>
<sequence length="342" mass="39243">MDQNMVVDTRTVIRVLGEGAYGPIELIRDEVTGKLITSQRIIKMRVKRKDFAWLLEFPSLIGDHSNLVEIIGTDYEEGGLRWIQDYFRFGNLVDYIPANCGLDENRAKVSLNQVSSAIEFIHNRSLVHGDIRAENVLVCDPEMKRVKLSGFCFTRKEGHVTTKNCDNIPYMPPEVAQKLPIEGFAAHRSQDCWSFGILIFCMLSGCFPWMEADKVTNKDYQKYHQWHKHHTIHLPSSWACFSNKLIKLLRKLIHPKPSKRASVRTLTKYMKYSWMRKEDDIDIIEDFRSSGLTGDDGTLPSSESIADLSAKLESLGVCTNGTRQWRKVRTELWVSANSELDL</sequence>
<gene>
    <name evidence="2" type="ORF">HOLleu_18215</name>
</gene>
<dbReference type="Pfam" id="PF00069">
    <property type="entry name" value="Pkinase"/>
    <property type="match status" value="1"/>
</dbReference>
<comment type="caution">
    <text evidence="2">The sequence shown here is derived from an EMBL/GenBank/DDBJ whole genome shotgun (WGS) entry which is preliminary data.</text>
</comment>
<dbReference type="InterPro" id="IPR008266">
    <property type="entry name" value="Tyr_kinase_AS"/>
</dbReference>
<proteinExistence type="predicted"/>
<keyword evidence="2" id="KW-0808">Transferase</keyword>
<organism evidence="2 3">
    <name type="scientific">Holothuria leucospilota</name>
    <name type="common">Black long sea cucumber</name>
    <name type="synonym">Mertensiothuria leucospilota</name>
    <dbReference type="NCBI Taxonomy" id="206669"/>
    <lineage>
        <taxon>Eukaryota</taxon>
        <taxon>Metazoa</taxon>
        <taxon>Echinodermata</taxon>
        <taxon>Eleutherozoa</taxon>
        <taxon>Echinozoa</taxon>
        <taxon>Holothuroidea</taxon>
        <taxon>Aspidochirotacea</taxon>
        <taxon>Aspidochirotida</taxon>
        <taxon>Holothuriidae</taxon>
        <taxon>Holothuria</taxon>
    </lineage>
</organism>
<dbReference type="Gene3D" id="1.10.510.10">
    <property type="entry name" value="Transferase(Phosphotransferase) domain 1"/>
    <property type="match status" value="1"/>
</dbReference>
<dbReference type="GO" id="GO:0004674">
    <property type="term" value="F:protein serine/threonine kinase activity"/>
    <property type="evidence" value="ECO:0007669"/>
    <property type="project" value="TreeGrafter"/>
</dbReference>
<dbReference type="SUPFAM" id="SSF56112">
    <property type="entry name" value="Protein kinase-like (PK-like)"/>
    <property type="match status" value="1"/>
</dbReference>
<dbReference type="PANTHER" id="PTHR24359">
    <property type="entry name" value="SERINE/THREONINE-PROTEIN KINASE SBK1"/>
    <property type="match status" value="1"/>
</dbReference>
<name>A0A9Q1H6I4_HOLLE</name>
<feature type="domain" description="Protein kinase" evidence="1">
    <location>
        <begin position="10"/>
        <end position="275"/>
    </location>
</feature>
<evidence type="ECO:0000313" key="3">
    <source>
        <dbReference type="Proteomes" id="UP001152320"/>
    </source>
</evidence>
<accession>A0A9Q1H6I4</accession>
<protein>
    <submittedName>
        <fullName evidence="2">Serine/threonine-protein kinase SBK1</fullName>
    </submittedName>
</protein>
<dbReference type="PANTHER" id="PTHR24359:SF1">
    <property type="entry name" value="INHIBITOR OF NUCLEAR FACTOR KAPPA-B KINASE EPSILON SUBUNIT HOMOLOG 1-RELATED"/>
    <property type="match status" value="1"/>
</dbReference>
<dbReference type="EMBL" id="JAIZAY010000008">
    <property type="protein sequence ID" value="KAJ8037407.1"/>
    <property type="molecule type" value="Genomic_DNA"/>
</dbReference>
<evidence type="ECO:0000259" key="1">
    <source>
        <dbReference type="PROSITE" id="PS50011"/>
    </source>
</evidence>